<name>A0A6P2UUI1_BURL3</name>
<sequence length="141" mass="14566">MVGNGQPGVIQSEVESTFVSGLCSKGAIAVTYVGSDSCSQNGPKHGTLTSSLFITATPTVQPNGTVLVKLQIAERHLDALVDAKSPLGTVQLPVVTESTYSGLIAVRAGEHTPINALVPNGKQWEVTASVYPEVHAVAGDQ</sequence>
<gene>
    <name evidence="1" type="ORF">BLA39750_01044</name>
</gene>
<evidence type="ECO:0000313" key="1">
    <source>
        <dbReference type="EMBL" id="VWC78790.1"/>
    </source>
</evidence>
<dbReference type="AlphaFoldDB" id="A0A6P2UUI1"/>
<organism evidence="1 2">
    <name type="scientific">Burkholderia lata (strain ATCC 17760 / DSM 23089 / LMG 22485 / NCIMB 9086 / R18194 / 383)</name>
    <dbReference type="NCBI Taxonomy" id="482957"/>
    <lineage>
        <taxon>Bacteria</taxon>
        <taxon>Pseudomonadati</taxon>
        <taxon>Pseudomonadota</taxon>
        <taxon>Betaproteobacteria</taxon>
        <taxon>Burkholderiales</taxon>
        <taxon>Burkholderiaceae</taxon>
        <taxon>Burkholderia</taxon>
        <taxon>Burkholderia cepacia complex</taxon>
    </lineage>
</organism>
<accession>A0A6P2UUI1</accession>
<dbReference type="Proteomes" id="UP000494110">
    <property type="component" value="Unassembled WGS sequence"/>
</dbReference>
<protein>
    <submittedName>
        <fullName evidence="1">Uncharacterized protein</fullName>
    </submittedName>
</protein>
<dbReference type="EMBL" id="CABVQN010000004">
    <property type="protein sequence ID" value="VWC78790.1"/>
    <property type="molecule type" value="Genomic_DNA"/>
</dbReference>
<reference evidence="1 2" key="1">
    <citation type="submission" date="2019-09" db="EMBL/GenBank/DDBJ databases">
        <authorList>
            <person name="Depoorter E."/>
        </authorList>
    </citation>
    <scope>NUCLEOTIDE SEQUENCE [LARGE SCALE GENOMIC DNA]</scope>
    <source>
        <strain evidence="1">R-39750</strain>
    </source>
</reference>
<evidence type="ECO:0000313" key="2">
    <source>
        <dbReference type="Proteomes" id="UP000494110"/>
    </source>
</evidence>
<proteinExistence type="predicted"/>